<dbReference type="CDD" id="cd00067">
    <property type="entry name" value="GAL4"/>
    <property type="match status" value="1"/>
</dbReference>
<keyword evidence="4" id="KW-0804">Transcription</keyword>
<dbReference type="PANTHER" id="PTHR47338">
    <property type="entry name" value="ZN(II)2CYS6 TRANSCRIPTION FACTOR (EUROFUNG)-RELATED"/>
    <property type="match status" value="1"/>
</dbReference>
<dbReference type="PROSITE" id="PS00463">
    <property type="entry name" value="ZN2_CY6_FUNGAL_1"/>
    <property type="match status" value="1"/>
</dbReference>
<organism evidence="8 9">
    <name type="scientific">Laetiporus sulphureus 93-53</name>
    <dbReference type="NCBI Taxonomy" id="1314785"/>
    <lineage>
        <taxon>Eukaryota</taxon>
        <taxon>Fungi</taxon>
        <taxon>Dikarya</taxon>
        <taxon>Basidiomycota</taxon>
        <taxon>Agaricomycotina</taxon>
        <taxon>Agaricomycetes</taxon>
        <taxon>Polyporales</taxon>
        <taxon>Laetiporus</taxon>
    </lineage>
</organism>
<evidence type="ECO:0000256" key="4">
    <source>
        <dbReference type="ARBA" id="ARBA00023163"/>
    </source>
</evidence>
<evidence type="ECO:0000256" key="5">
    <source>
        <dbReference type="ARBA" id="ARBA00023242"/>
    </source>
</evidence>
<feature type="compositionally biased region" description="Polar residues" evidence="6">
    <location>
        <begin position="96"/>
        <end position="111"/>
    </location>
</feature>
<comment type="subcellular location">
    <subcellularLocation>
        <location evidence="1">Nucleus</location>
    </subcellularLocation>
</comment>
<dbReference type="InParanoid" id="A0A165FSD5"/>
<dbReference type="Pfam" id="PF04082">
    <property type="entry name" value="Fungal_trans"/>
    <property type="match status" value="1"/>
</dbReference>
<evidence type="ECO:0000256" key="3">
    <source>
        <dbReference type="ARBA" id="ARBA00023015"/>
    </source>
</evidence>
<dbReference type="CDD" id="cd12148">
    <property type="entry name" value="fungal_TF_MHR"/>
    <property type="match status" value="1"/>
</dbReference>
<dbReference type="InterPro" id="IPR036864">
    <property type="entry name" value="Zn2-C6_fun-type_DNA-bd_sf"/>
</dbReference>
<dbReference type="SUPFAM" id="SSF57701">
    <property type="entry name" value="Zn2/Cys6 DNA-binding domain"/>
    <property type="match status" value="1"/>
</dbReference>
<evidence type="ECO:0000256" key="2">
    <source>
        <dbReference type="ARBA" id="ARBA00022723"/>
    </source>
</evidence>
<evidence type="ECO:0000313" key="8">
    <source>
        <dbReference type="EMBL" id="KZT09351.1"/>
    </source>
</evidence>
<dbReference type="InterPro" id="IPR001138">
    <property type="entry name" value="Zn2Cys6_DnaBD"/>
</dbReference>
<dbReference type="EMBL" id="KV427612">
    <property type="protein sequence ID" value="KZT09351.1"/>
    <property type="molecule type" value="Genomic_DNA"/>
</dbReference>
<dbReference type="OrthoDB" id="2534600at2759"/>
<dbReference type="InterPro" id="IPR007219">
    <property type="entry name" value="XnlR_reg_dom"/>
</dbReference>
<protein>
    <recommendedName>
        <fullName evidence="7">Zn(2)-C6 fungal-type domain-containing protein</fullName>
    </recommendedName>
</protein>
<feature type="domain" description="Zn(2)-C6 fungal-type" evidence="7">
    <location>
        <begin position="45"/>
        <end position="77"/>
    </location>
</feature>
<dbReference type="GO" id="GO:0006351">
    <property type="term" value="P:DNA-templated transcription"/>
    <property type="evidence" value="ECO:0007669"/>
    <property type="project" value="InterPro"/>
</dbReference>
<keyword evidence="5" id="KW-0539">Nucleus</keyword>
<dbReference type="GO" id="GO:0005634">
    <property type="term" value="C:nucleus"/>
    <property type="evidence" value="ECO:0007669"/>
    <property type="project" value="UniProtKB-SubCell"/>
</dbReference>
<feature type="region of interest" description="Disordered" evidence="6">
    <location>
        <begin position="229"/>
        <end position="261"/>
    </location>
</feature>
<dbReference type="SMART" id="SM00066">
    <property type="entry name" value="GAL4"/>
    <property type="match status" value="1"/>
</dbReference>
<evidence type="ECO:0000313" key="9">
    <source>
        <dbReference type="Proteomes" id="UP000076871"/>
    </source>
</evidence>
<evidence type="ECO:0000259" key="7">
    <source>
        <dbReference type="PROSITE" id="PS50048"/>
    </source>
</evidence>
<dbReference type="Proteomes" id="UP000076871">
    <property type="component" value="Unassembled WGS sequence"/>
</dbReference>
<sequence length="711" mass="79308">MDAHDSVHDLPHAVSQAFNLTSTTMQNQIHELAKTLPPPRKQNTACDACRARKVKCQPVLGQEKCQHCLSKNYPCTHFVQQATTEKKRNAARRPRTLSTSQNNATPGSSRVSPAADQSLPSSPNYSTPTSFRALQGGSPISSSTSIRDLLAYLFSPPTSSAGHGYSSPGIANAYAEWGELAPSLAEDSYRTELRQLIIREVFFQIVHSRIPLLNPAQFRARLRLSLHMSSRSRSHSSHSPPSTSPGSPFGSRSHHGHNDTLRPLHPALVATVIAWGAKFSEHPVFMRDRMRNNNHSRLAKMLVNRARDLAEDLKVHRIPSAEHVVIALLIETMQSQSKGNSLGYHGFWIGSAIRMLLELQINRKSVMVNIQDPEERGTMVFAWWMACIAEAYGSAYYRRKPMLDDDDYDIDFYTAGPVPPENMEAQEETPPSPREQLEFLVSSSTLSIPQYPQQSTVRMIQGYYRAAHALARIARNMSRQLWRPATESDGIPVDVFKHFIEALTGWREQYLSMIGVPTNALPSNWDFVSAVTSCASDATYHIMWIILFNAADDFGIKEIRDVQEAMRAGSPGQYLPNTDVIEEYKQKVMDMALQSASRIAGLAGILAQNGYLKLDSAVMHVSIIQAGMLLARLGRPEVQNCIDGLQQYSYAYEECAEQANEMQRLYHQAVNRDTELNYMASVDPRTPSGMGVDHVHAMNVDQPLFGAGYHS</sequence>
<feature type="compositionally biased region" description="Low complexity" evidence="6">
    <location>
        <begin position="237"/>
        <end position="251"/>
    </location>
</feature>
<dbReference type="Gene3D" id="4.10.240.10">
    <property type="entry name" value="Zn(2)-C6 fungal-type DNA-binding domain"/>
    <property type="match status" value="1"/>
</dbReference>
<dbReference type="GO" id="GO:0000981">
    <property type="term" value="F:DNA-binding transcription factor activity, RNA polymerase II-specific"/>
    <property type="evidence" value="ECO:0007669"/>
    <property type="project" value="InterPro"/>
</dbReference>
<dbReference type="GO" id="GO:0003677">
    <property type="term" value="F:DNA binding"/>
    <property type="evidence" value="ECO:0007669"/>
    <property type="project" value="InterPro"/>
</dbReference>
<dbReference type="Pfam" id="PF00172">
    <property type="entry name" value="Zn_clus"/>
    <property type="match status" value="1"/>
</dbReference>
<dbReference type="GeneID" id="63829263"/>
<dbReference type="InterPro" id="IPR050815">
    <property type="entry name" value="TF_fung"/>
</dbReference>
<dbReference type="GO" id="GO:0008270">
    <property type="term" value="F:zinc ion binding"/>
    <property type="evidence" value="ECO:0007669"/>
    <property type="project" value="InterPro"/>
</dbReference>
<keyword evidence="2" id="KW-0479">Metal-binding</keyword>
<dbReference type="AlphaFoldDB" id="A0A165FSD5"/>
<gene>
    <name evidence="8" type="ORF">LAESUDRAFT_756976</name>
</gene>
<accession>A0A165FSD5</accession>
<evidence type="ECO:0000256" key="1">
    <source>
        <dbReference type="ARBA" id="ARBA00004123"/>
    </source>
</evidence>
<feature type="region of interest" description="Disordered" evidence="6">
    <location>
        <begin position="85"/>
        <end position="139"/>
    </location>
</feature>
<evidence type="ECO:0000256" key="6">
    <source>
        <dbReference type="SAM" id="MobiDB-lite"/>
    </source>
</evidence>
<proteinExistence type="predicted"/>
<keyword evidence="3" id="KW-0805">Transcription regulation</keyword>
<reference evidence="8 9" key="1">
    <citation type="journal article" date="2016" name="Mol. Biol. Evol.">
        <title>Comparative Genomics of Early-Diverging Mushroom-Forming Fungi Provides Insights into the Origins of Lignocellulose Decay Capabilities.</title>
        <authorList>
            <person name="Nagy L.G."/>
            <person name="Riley R."/>
            <person name="Tritt A."/>
            <person name="Adam C."/>
            <person name="Daum C."/>
            <person name="Floudas D."/>
            <person name="Sun H."/>
            <person name="Yadav J.S."/>
            <person name="Pangilinan J."/>
            <person name="Larsson K.H."/>
            <person name="Matsuura K."/>
            <person name="Barry K."/>
            <person name="Labutti K."/>
            <person name="Kuo R."/>
            <person name="Ohm R.A."/>
            <person name="Bhattacharya S.S."/>
            <person name="Shirouzu T."/>
            <person name="Yoshinaga Y."/>
            <person name="Martin F.M."/>
            <person name="Grigoriev I.V."/>
            <person name="Hibbett D.S."/>
        </authorList>
    </citation>
    <scope>NUCLEOTIDE SEQUENCE [LARGE SCALE GENOMIC DNA]</scope>
    <source>
        <strain evidence="8 9">93-53</strain>
    </source>
</reference>
<feature type="compositionally biased region" description="Polar residues" evidence="6">
    <location>
        <begin position="118"/>
        <end position="139"/>
    </location>
</feature>
<dbReference type="PANTHER" id="PTHR47338:SF5">
    <property type="entry name" value="ZN(II)2CYS6 TRANSCRIPTION FACTOR (EUROFUNG)"/>
    <property type="match status" value="1"/>
</dbReference>
<keyword evidence="9" id="KW-1185">Reference proteome</keyword>
<dbReference type="PROSITE" id="PS50048">
    <property type="entry name" value="ZN2_CY6_FUNGAL_2"/>
    <property type="match status" value="1"/>
</dbReference>
<dbReference type="RefSeq" id="XP_040767091.1">
    <property type="nucleotide sequence ID" value="XM_040912235.1"/>
</dbReference>
<name>A0A165FSD5_9APHY</name>